<evidence type="ECO:0000256" key="3">
    <source>
        <dbReference type="ARBA" id="ARBA00007012"/>
    </source>
</evidence>
<dbReference type="GO" id="GO:0006120">
    <property type="term" value="P:mitochondrial electron transport, NADH to ubiquinone"/>
    <property type="evidence" value="ECO:0007669"/>
    <property type="project" value="TreeGrafter"/>
</dbReference>
<geneLocation type="mitochondrion" evidence="21"/>
<evidence type="ECO:0000259" key="20">
    <source>
        <dbReference type="Pfam" id="PF00361"/>
    </source>
</evidence>
<keyword evidence="13" id="KW-0520">NAD</keyword>
<evidence type="ECO:0000256" key="1">
    <source>
        <dbReference type="ARBA" id="ARBA00003257"/>
    </source>
</evidence>
<evidence type="ECO:0000256" key="13">
    <source>
        <dbReference type="ARBA" id="ARBA00023027"/>
    </source>
</evidence>
<evidence type="ECO:0000313" key="21">
    <source>
        <dbReference type="EMBL" id="ATN42471.1"/>
    </source>
</evidence>
<evidence type="ECO:0000256" key="5">
    <source>
        <dbReference type="ARBA" id="ARBA00021008"/>
    </source>
</evidence>
<name>A0A343LDP6_9HEMI</name>
<keyword evidence="12 19" id="KW-1133">Transmembrane helix</keyword>
<reference evidence="21" key="1">
    <citation type="submission" date="2017-07" db="EMBL/GenBank/DDBJ databases">
        <authorList>
            <person name="Sun Z.S."/>
            <person name="Albrecht U."/>
            <person name="Echele G."/>
            <person name="Lee C.C."/>
        </authorList>
    </citation>
    <scope>NUCLEOTIDE SEQUENCE</scope>
</reference>
<dbReference type="InterPro" id="IPR050175">
    <property type="entry name" value="Complex_I_Subunit_2"/>
</dbReference>
<dbReference type="PANTHER" id="PTHR46552:SF1">
    <property type="entry name" value="NADH-UBIQUINONE OXIDOREDUCTASE CHAIN 2"/>
    <property type="match status" value="1"/>
</dbReference>
<evidence type="ECO:0000256" key="10">
    <source>
        <dbReference type="ARBA" id="ARBA00022967"/>
    </source>
</evidence>
<keyword evidence="8 19" id="KW-0812">Transmembrane</keyword>
<comment type="catalytic activity">
    <reaction evidence="18">
        <text>a ubiquinone + NADH + 5 H(+)(in) = a ubiquinol + NAD(+) + 4 H(+)(out)</text>
        <dbReference type="Rhea" id="RHEA:29091"/>
        <dbReference type="Rhea" id="RHEA-COMP:9565"/>
        <dbReference type="Rhea" id="RHEA-COMP:9566"/>
        <dbReference type="ChEBI" id="CHEBI:15378"/>
        <dbReference type="ChEBI" id="CHEBI:16389"/>
        <dbReference type="ChEBI" id="CHEBI:17976"/>
        <dbReference type="ChEBI" id="CHEBI:57540"/>
        <dbReference type="ChEBI" id="CHEBI:57945"/>
        <dbReference type="EC" id="7.1.1.2"/>
    </reaction>
</comment>
<keyword evidence="7" id="KW-0679">Respiratory chain</keyword>
<evidence type="ECO:0000256" key="14">
    <source>
        <dbReference type="ARBA" id="ARBA00023075"/>
    </source>
</evidence>
<sequence length="319" mass="37027">MKNMQFSIFSIYILSICIGLSSQSWMMMWMSLEVNLLSFIFIILSSPSFLSIESTMKYFMIQSLGSLILLCALSMSSFFNSNFDMYAVIPLTALMLKSGIAPLHSWVPNILKNFPTLPFFLFLTMQKLVPTFILFSSWFNMLWLIILMNIIIGSISAIIFSSFKTIMLFSSINNIGWMFLSMNNITLFMMFFSVYLLMNFIMMKFINNNNVNWITQIKSFNIFSKMTLFTVLSSMSGLPPFMGFLPKWIIIKNTFFQIPMIVITGLLCSVLTLFFYFKMMLSMIILSSSHLKWKIKNTTNSSFFLMMNFLTPFLFLILT</sequence>
<dbReference type="AlphaFoldDB" id="A0A343LDP6"/>
<evidence type="ECO:0000256" key="19">
    <source>
        <dbReference type="SAM" id="Phobius"/>
    </source>
</evidence>
<feature type="transmembrane region" description="Helical" evidence="19">
    <location>
        <begin position="222"/>
        <end position="242"/>
    </location>
</feature>
<feature type="transmembrane region" description="Helical" evidence="19">
    <location>
        <begin position="6"/>
        <end position="22"/>
    </location>
</feature>
<evidence type="ECO:0000256" key="2">
    <source>
        <dbReference type="ARBA" id="ARBA00004448"/>
    </source>
</evidence>
<comment type="similarity">
    <text evidence="3">Belongs to the complex I subunit 2 family.</text>
</comment>
<comment type="subcellular location">
    <subcellularLocation>
        <location evidence="2">Mitochondrion inner membrane</location>
        <topology evidence="2">Multi-pass membrane protein</topology>
    </subcellularLocation>
</comment>
<evidence type="ECO:0000256" key="17">
    <source>
        <dbReference type="ARBA" id="ARBA00031028"/>
    </source>
</evidence>
<evidence type="ECO:0000256" key="4">
    <source>
        <dbReference type="ARBA" id="ARBA00012944"/>
    </source>
</evidence>
<dbReference type="GO" id="GO:0005743">
    <property type="term" value="C:mitochondrial inner membrane"/>
    <property type="evidence" value="ECO:0007669"/>
    <property type="project" value="UniProtKB-SubCell"/>
</dbReference>
<keyword evidence="15 21" id="KW-0496">Mitochondrion</keyword>
<keyword evidence="9" id="KW-0999">Mitochondrion inner membrane</keyword>
<keyword evidence="16 19" id="KW-0472">Membrane</keyword>
<evidence type="ECO:0000256" key="9">
    <source>
        <dbReference type="ARBA" id="ARBA00022792"/>
    </source>
</evidence>
<accession>A0A343LDP6</accession>
<keyword evidence="6" id="KW-0813">Transport</keyword>
<evidence type="ECO:0000256" key="7">
    <source>
        <dbReference type="ARBA" id="ARBA00022660"/>
    </source>
</evidence>
<evidence type="ECO:0000256" key="15">
    <source>
        <dbReference type="ARBA" id="ARBA00023128"/>
    </source>
</evidence>
<evidence type="ECO:0000256" key="11">
    <source>
        <dbReference type="ARBA" id="ARBA00022982"/>
    </source>
</evidence>
<keyword evidence="11" id="KW-0249">Electron transport</keyword>
<evidence type="ECO:0000256" key="16">
    <source>
        <dbReference type="ARBA" id="ARBA00023136"/>
    </source>
</evidence>
<feature type="transmembrane region" description="Helical" evidence="19">
    <location>
        <begin position="175"/>
        <end position="201"/>
    </location>
</feature>
<proteinExistence type="inferred from homology"/>
<gene>
    <name evidence="21" type="primary">nad2</name>
</gene>
<evidence type="ECO:0000256" key="6">
    <source>
        <dbReference type="ARBA" id="ARBA00022448"/>
    </source>
</evidence>
<comment type="function">
    <text evidence="1">Core subunit of the mitochondrial membrane respiratory chain NADH dehydrogenase (Complex I) that is believed to belong to the minimal assembly required for catalysis. Complex I functions in the transfer of electrons from NADH to the respiratory chain. The immediate electron acceptor for the enzyme is believed to be ubiquinone.</text>
</comment>
<evidence type="ECO:0000256" key="8">
    <source>
        <dbReference type="ARBA" id="ARBA00022692"/>
    </source>
</evidence>
<feature type="transmembrane region" description="Helical" evidence="19">
    <location>
        <begin position="117"/>
        <end position="135"/>
    </location>
</feature>
<evidence type="ECO:0000256" key="12">
    <source>
        <dbReference type="ARBA" id="ARBA00022989"/>
    </source>
</evidence>
<organism evidence="21">
    <name type="scientific">Calophya californica</name>
    <dbReference type="NCBI Taxonomy" id="2047826"/>
    <lineage>
        <taxon>Eukaryota</taxon>
        <taxon>Metazoa</taxon>
        <taxon>Ecdysozoa</taxon>
        <taxon>Arthropoda</taxon>
        <taxon>Hexapoda</taxon>
        <taxon>Insecta</taxon>
        <taxon>Pterygota</taxon>
        <taxon>Neoptera</taxon>
        <taxon>Paraneoptera</taxon>
        <taxon>Hemiptera</taxon>
        <taxon>Sternorrhyncha</taxon>
        <taxon>Psylloidea</taxon>
        <taxon>Calophyidae</taxon>
        <taxon>Calophya</taxon>
    </lineage>
</organism>
<feature type="transmembrane region" description="Helical" evidence="19">
    <location>
        <begin position="298"/>
        <end position="318"/>
    </location>
</feature>
<feature type="domain" description="NADH:quinone oxidoreductase/Mrp antiporter transmembrane" evidence="20">
    <location>
        <begin position="22"/>
        <end position="271"/>
    </location>
</feature>
<dbReference type="PANTHER" id="PTHR46552">
    <property type="entry name" value="NADH-UBIQUINONE OXIDOREDUCTASE CHAIN 2"/>
    <property type="match status" value="1"/>
</dbReference>
<dbReference type="Pfam" id="PF00361">
    <property type="entry name" value="Proton_antipo_M"/>
    <property type="match status" value="1"/>
</dbReference>
<feature type="transmembrane region" description="Helical" evidence="19">
    <location>
        <begin position="142"/>
        <end position="163"/>
    </location>
</feature>
<dbReference type="EC" id="7.1.1.2" evidence="4"/>
<protein>
    <recommendedName>
        <fullName evidence="5">NADH-ubiquinone oxidoreductase chain 2</fullName>
        <ecNumber evidence="4">7.1.1.2</ecNumber>
    </recommendedName>
    <alternativeName>
        <fullName evidence="17">NADH dehydrogenase subunit 2</fullName>
    </alternativeName>
</protein>
<feature type="transmembrane region" description="Helical" evidence="19">
    <location>
        <begin position="58"/>
        <end position="79"/>
    </location>
</feature>
<dbReference type="EMBL" id="MF431590">
    <property type="protein sequence ID" value="ATN42471.1"/>
    <property type="molecule type" value="Genomic_DNA"/>
</dbReference>
<feature type="transmembrane region" description="Helical" evidence="19">
    <location>
        <begin position="254"/>
        <end position="277"/>
    </location>
</feature>
<keyword evidence="14" id="KW-0830">Ubiquinone</keyword>
<dbReference type="InterPro" id="IPR001750">
    <property type="entry name" value="ND/Mrp_TM"/>
</dbReference>
<evidence type="ECO:0000256" key="18">
    <source>
        <dbReference type="ARBA" id="ARBA00049551"/>
    </source>
</evidence>
<feature type="transmembrane region" description="Helical" evidence="19">
    <location>
        <begin position="86"/>
        <end position="105"/>
    </location>
</feature>
<dbReference type="GO" id="GO:0008137">
    <property type="term" value="F:NADH dehydrogenase (ubiquinone) activity"/>
    <property type="evidence" value="ECO:0007669"/>
    <property type="project" value="UniProtKB-EC"/>
</dbReference>
<keyword evidence="10" id="KW-1278">Translocase</keyword>